<keyword evidence="6 9" id="KW-0687">Ribonucleoprotein</keyword>
<dbReference type="RefSeq" id="XP_025411751.1">
    <property type="nucleotide sequence ID" value="XM_025555966.1"/>
</dbReference>
<evidence type="ECO:0000256" key="6">
    <source>
        <dbReference type="ARBA" id="ARBA00023274"/>
    </source>
</evidence>
<evidence type="ECO:0000313" key="10">
    <source>
        <dbReference type="Proteomes" id="UP000694846"/>
    </source>
</evidence>
<dbReference type="OrthoDB" id="6098064at2759"/>
<evidence type="ECO:0000256" key="5">
    <source>
        <dbReference type="ARBA" id="ARBA00022884"/>
    </source>
</evidence>
<dbReference type="GO" id="GO:0003723">
    <property type="term" value="F:RNA binding"/>
    <property type="evidence" value="ECO:0007669"/>
    <property type="project" value="UniProtKB-KW"/>
</dbReference>
<keyword evidence="5" id="KW-0694">RNA-binding</keyword>
<evidence type="ECO:0000313" key="9">
    <source>
        <dbReference type="EMBL" id="MBY80575.1"/>
    </source>
</evidence>
<dbReference type="GO" id="GO:1990904">
    <property type="term" value="C:ribonucleoprotein complex"/>
    <property type="evidence" value="ECO:0007669"/>
    <property type="project" value="UniProtKB-KW"/>
</dbReference>
<proteinExistence type="inferred from homology"/>
<evidence type="ECO:0000259" key="8">
    <source>
        <dbReference type="PROSITE" id="PS50988"/>
    </source>
</evidence>
<dbReference type="GO" id="GO:0046872">
    <property type="term" value="F:metal ion binding"/>
    <property type="evidence" value="ECO:0007669"/>
    <property type="project" value="UniProtKB-KW"/>
</dbReference>
<dbReference type="Gene3D" id="3.40.50.410">
    <property type="entry name" value="von Willebrand factor, type A domain"/>
    <property type="match status" value="1"/>
</dbReference>
<evidence type="ECO:0000256" key="7">
    <source>
        <dbReference type="SAM" id="MobiDB-lite"/>
    </source>
</evidence>
<evidence type="ECO:0000256" key="4">
    <source>
        <dbReference type="ARBA" id="ARBA00022723"/>
    </source>
</evidence>
<protein>
    <submittedName>
        <fullName evidence="9">SS-A/Ro ribonucleoprotein</fullName>
    </submittedName>
    <submittedName>
        <fullName evidence="11">Uncharacterized protein LOC112684427</fullName>
    </submittedName>
</protein>
<dbReference type="InterPro" id="IPR056800">
    <property type="entry name" value="vWA_Ro60"/>
</dbReference>
<dbReference type="PROSITE" id="PS50988">
    <property type="entry name" value="TROVE"/>
    <property type="match status" value="1"/>
</dbReference>
<name>A0A2S2QS53_9HEMI</name>
<evidence type="ECO:0000256" key="2">
    <source>
        <dbReference type="ARBA" id="ARBA00007814"/>
    </source>
</evidence>
<dbReference type="PANTHER" id="PTHR14202">
    <property type="entry name" value="60 KDA RIBONUCLEOPROTEIN SSA/RO"/>
    <property type="match status" value="1"/>
</dbReference>
<organism evidence="9">
    <name type="scientific">Sipha flava</name>
    <name type="common">yellow sugarcane aphid</name>
    <dbReference type="NCBI Taxonomy" id="143950"/>
    <lineage>
        <taxon>Eukaryota</taxon>
        <taxon>Metazoa</taxon>
        <taxon>Ecdysozoa</taxon>
        <taxon>Arthropoda</taxon>
        <taxon>Hexapoda</taxon>
        <taxon>Insecta</taxon>
        <taxon>Pterygota</taxon>
        <taxon>Neoptera</taxon>
        <taxon>Paraneoptera</taxon>
        <taxon>Hemiptera</taxon>
        <taxon>Sternorrhyncha</taxon>
        <taxon>Aphidomorpha</taxon>
        <taxon>Aphidoidea</taxon>
        <taxon>Aphididae</taxon>
        <taxon>Sipha</taxon>
    </lineage>
</organism>
<dbReference type="SUPFAM" id="SSF140864">
    <property type="entry name" value="TROVE domain-like"/>
    <property type="match status" value="1"/>
</dbReference>
<comment type="subcellular location">
    <subcellularLocation>
        <location evidence="1">Cytoplasm</location>
    </subcellularLocation>
</comment>
<dbReference type="PANTHER" id="PTHR14202:SF0">
    <property type="entry name" value="RNA-BINDING PROTEIN RO60"/>
    <property type="match status" value="1"/>
</dbReference>
<dbReference type="InterPro" id="IPR036465">
    <property type="entry name" value="vWFA_dom_sf"/>
</dbReference>
<evidence type="ECO:0000256" key="3">
    <source>
        <dbReference type="ARBA" id="ARBA00022490"/>
    </source>
</evidence>
<dbReference type="Proteomes" id="UP000694846">
    <property type="component" value="Unplaced"/>
</dbReference>
<dbReference type="AlphaFoldDB" id="A0A2S2QS53"/>
<reference evidence="9" key="1">
    <citation type="submission" date="2018-04" db="EMBL/GenBank/DDBJ databases">
        <title>Transcriptome assembly of Sipha flava.</title>
        <authorList>
            <person name="Scully E.D."/>
            <person name="Geib S.M."/>
            <person name="Palmer N.A."/>
            <person name="Koch K."/>
            <person name="Bradshaw J."/>
            <person name="Heng-Moss T."/>
            <person name="Sarath G."/>
        </authorList>
    </citation>
    <scope>NUCLEOTIDE SEQUENCE</scope>
</reference>
<evidence type="ECO:0000256" key="1">
    <source>
        <dbReference type="ARBA" id="ARBA00004496"/>
    </source>
</evidence>
<keyword evidence="3" id="KW-0963">Cytoplasm</keyword>
<keyword evidence="10" id="KW-1185">Reference proteome</keyword>
<dbReference type="InterPro" id="IPR040322">
    <property type="entry name" value="TROVE2"/>
</dbReference>
<comment type="similarity">
    <text evidence="2">Belongs to the Ro 60 kDa family.</text>
</comment>
<gene>
    <name evidence="9" type="primary">Trove2</name>
    <name evidence="11" type="synonym">LOC112684427</name>
    <name evidence="9" type="ORF">g.53169</name>
</gene>
<dbReference type="EMBL" id="GGMS01011372">
    <property type="protein sequence ID" value="MBY80575.1"/>
    <property type="molecule type" value="Transcribed_RNA"/>
</dbReference>
<evidence type="ECO:0000313" key="11">
    <source>
        <dbReference type="RefSeq" id="XP_025411751.1"/>
    </source>
</evidence>
<feature type="domain" description="TROVE" evidence="8">
    <location>
        <begin position="1"/>
        <end position="390"/>
    </location>
</feature>
<feature type="region of interest" description="Disordered" evidence="7">
    <location>
        <begin position="452"/>
        <end position="477"/>
    </location>
</feature>
<dbReference type="GO" id="GO:0005737">
    <property type="term" value="C:cytoplasm"/>
    <property type="evidence" value="ECO:0007669"/>
    <property type="project" value="UniProtKB-SubCell"/>
</dbReference>
<sequence length="759" mass="88094">MPSYSLIECKLRRYFYLGHEYSIYVPPGIRKSYWDQRHHEDITGIRIIGKIVKKNKTEEINSIVPIILKIKKENKLIDDKLLIYTLAICAKFNLEHCAKLVSGAYDAVTAICTDGLKLLMFVHFCHKASYILHNEGFVKNPSSGFGNGFRKALNKWYLGRDPLLTTEQILRYKSYEGWTHKDIMNLIHIRSSDPNYQIFIIHTMYGFARVEKIYGHTLKDVSIYDDNETFEMKQLKFIFNKLKLVHDISKMDETTLRYEIELRRWGHEHQVIPKKMLNSPIILTALVMHLPLRILLDNTFFFARKRLFKNSTPDTGLWEFILRFNNPHEVKKWRIHPIESYLAYVRYSRTSQNILKIQNNILKKQENFKINPPNKLIITIASGNLKKLTNNSNIQNTNQTSKTLLQKKNSQSSVGNENKLFQAEPSNSREINTQQIKNNKICNTVLNSTVKDYKSKQSKQKSTKPNPKKSNISQTSKLTKLLEISEENKKKNNQSAEIADQLSNLNVSVQQNNSESKTIMDQIQTVDVNQNQPWVFTLLKSPPKLSLELEHFLSEDLIKKSLAVLNPIDQRIIIAYDSRVIMKKKMCFYSKLLYVHEAITLIILSLIYPNKVLNKPTICGLDETGKPCKNDMKIDYEKPLTYESLESILFETPVSETSDENKKDVPYINPLSTLNWAKENNKEYDIFVFLGTNKMNLKNIDGAIKEYQTALKKKVKIVVCCLNGKHFDQRNLGRGNRLFIAGFDKNVGKIIESFLNEEF</sequence>
<dbReference type="InterPro" id="IPR037214">
    <property type="entry name" value="TROVE_dom_sf"/>
</dbReference>
<reference evidence="11" key="2">
    <citation type="submission" date="2025-04" db="UniProtKB">
        <authorList>
            <consortium name="RefSeq"/>
        </authorList>
    </citation>
    <scope>IDENTIFICATION</scope>
    <source>
        <tissue evidence="11">Whole body</tissue>
    </source>
</reference>
<dbReference type="Pfam" id="PF25045">
    <property type="entry name" value="vWA_Ro60"/>
    <property type="match status" value="1"/>
</dbReference>
<keyword evidence="4" id="KW-0479">Metal-binding</keyword>
<accession>A0A2S2QS53</accession>
<dbReference type="InterPro" id="IPR008858">
    <property type="entry name" value="TROVE_dom"/>
</dbReference>